<evidence type="ECO:0000259" key="2">
    <source>
        <dbReference type="Pfam" id="PF00171"/>
    </source>
</evidence>
<keyword evidence="4" id="KW-1185">Reference proteome</keyword>
<organism evidence="3 4">
    <name type="scientific">Vagococcus bubulae</name>
    <dbReference type="NCBI Taxonomy" id="1977868"/>
    <lineage>
        <taxon>Bacteria</taxon>
        <taxon>Bacillati</taxon>
        <taxon>Bacillota</taxon>
        <taxon>Bacilli</taxon>
        <taxon>Lactobacillales</taxon>
        <taxon>Enterococcaceae</taxon>
        <taxon>Vagococcus</taxon>
    </lineage>
</organism>
<reference evidence="3 4" key="1">
    <citation type="submission" date="2017-05" db="EMBL/GenBank/DDBJ databases">
        <title>Vagococcus spp. assemblies.</title>
        <authorList>
            <person name="Gulvik C.A."/>
        </authorList>
    </citation>
    <scope>NUCLEOTIDE SEQUENCE [LARGE SCALE GENOMIC DNA]</scope>
    <source>
        <strain evidence="3 4">SS1994</strain>
    </source>
</reference>
<sequence length="473" mass="52438">MSRADKDLLSIQEARILVENARNAQFLVKDYKQSYLDKIINQLIDDITIELAHFVDMEVNETKRGCKKDKEWLLNTFLSQLKKELPNQQCIGELLKDSAGNILKVGVPLGVVVAFPSENNVVLNTLYSLIIGIKSGNSIIIIPDNQAYCTTIHIVNSVKNICEKYGLPVGCITCLESTSESGILEIVTHKNTSMIISAGKITNTTNTQKPMIYGGTGGTPVFIEHTANISNAVQSVIDSRSLDNGMLPGSEQYLIVEQSIASEVKKHFQQKGAHFLSEEEEHQLLNLLQPKNNGINPICVGKNARELAKMAHFSVEESTNILVSEKNYVHELDPFVNEMKCPVIAFYLEPDWMHACEKSIRLLKEKNNGHTIAIHSNNIEVLNQFALKKPVGRMIVNSPSSLASMGIDSTLSISCLLGGLTTGKGISAKNITASDLTYMREISHSIKCVEYTSRVEEESHEKMLEEILRKILA</sequence>
<evidence type="ECO:0000313" key="4">
    <source>
        <dbReference type="Proteomes" id="UP000288490"/>
    </source>
</evidence>
<feature type="domain" description="Aldehyde dehydrogenase" evidence="2">
    <location>
        <begin position="17"/>
        <end position="273"/>
    </location>
</feature>
<protein>
    <recommendedName>
        <fullName evidence="2">Aldehyde dehydrogenase domain-containing protein</fullName>
    </recommendedName>
</protein>
<dbReference type="Pfam" id="PF00171">
    <property type="entry name" value="Aldedh"/>
    <property type="match status" value="1"/>
</dbReference>
<keyword evidence="1" id="KW-0560">Oxidoreductase</keyword>
<dbReference type="InterPro" id="IPR016161">
    <property type="entry name" value="Ald_DH/histidinol_DH"/>
</dbReference>
<dbReference type="OrthoDB" id="9815791at2"/>
<evidence type="ECO:0000313" key="3">
    <source>
        <dbReference type="EMBL" id="RST95576.1"/>
    </source>
</evidence>
<dbReference type="InterPro" id="IPR016163">
    <property type="entry name" value="Ald_DH_C"/>
</dbReference>
<gene>
    <name evidence="3" type="ORF">CBF36_02525</name>
</gene>
<dbReference type="Gene3D" id="3.40.605.10">
    <property type="entry name" value="Aldehyde Dehydrogenase, Chain A, domain 1"/>
    <property type="match status" value="1"/>
</dbReference>
<comment type="caution">
    <text evidence="3">The sequence shown here is derived from an EMBL/GenBank/DDBJ whole genome shotgun (WGS) entry which is preliminary data.</text>
</comment>
<dbReference type="Proteomes" id="UP000288490">
    <property type="component" value="Unassembled WGS sequence"/>
</dbReference>
<dbReference type="SUPFAM" id="SSF53720">
    <property type="entry name" value="ALDH-like"/>
    <property type="match status" value="1"/>
</dbReference>
<evidence type="ECO:0000256" key="1">
    <source>
        <dbReference type="ARBA" id="ARBA00023002"/>
    </source>
</evidence>
<dbReference type="GO" id="GO:0016620">
    <property type="term" value="F:oxidoreductase activity, acting on the aldehyde or oxo group of donors, NAD or NADP as acceptor"/>
    <property type="evidence" value="ECO:0007669"/>
    <property type="project" value="InterPro"/>
</dbReference>
<dbReference type="InterPro" id="IPR016162">
    <property type="entry name" value="Ald_DH_N"/>
</dbReference>
<accession>A0A429ZPH4</accession>
<dbReference type="RefSeq" id="WP_125956339.1">
    <property type="nucleotide sequence ID" value="NZ_JAQEJV010000003.1"/>
</dbReference>
<dbReference type="Gene3D" id="3.40.309.10">
    <property type="entry name" value="Aldehyde Dehydrogenase, Chain A, domain 2"/>
    <property type="match status" value="1"/>
</dbReference>
<name>A0A429ZPH4_9ENTE</name>
<proteinExistence type="predicted"/>
<dbReference type="EMBL" id="NGJT01000003">
    <property type="protein sequence ID" value="RST95576.1"/>
    <property type="molecule type" value="Genomic_DNA"/>
</dbReference>
<dbReference type="InterPro" id="IPR015590">
    <property type="entry name" value="Aldehyde_DH_dom"/>
</dbReference>
<dbReference type="AlphaFoldDB" id="A0A429ZPH4"/>
<dbReference type="PANTHER" id="PTHR11699">
    <property type="entry name" value="ALDEHYDE DEHYDROGENASE-RELATED"/>
    <property type="match status" value="1"/>
</dbReference>